<dbReference type="InterPro" id="IPR003593">
    <property type="entry name" value="AAA+_ATPase"/>
</dbReference>
<dbReference type="PANTHER" id="PTHR43582">
    <property type="entry name" value="LINEARMYCIN RESISTANCE ATP-BINDING PROTEIN LNRL"/>
    <property type="match status" value="1"/>
</dbReference>
<evidence type="ECO:0000259" key="3">
    <source>
        <dbReference type="PROSITE" id="PS50893"/>
    </source>
</evidence>
<dbReference type="SMART" id="SM00382">
    <property type="entry name" value="AAA"/>
    <property type="match status" value="1"/>
</dbReference>
<organism evidence="4 5">
    <name type="scientific">Anoxynatronum buryatiense</name>
    <dbReference type="NCBI Taxonomy" id="489973"/>
    <lineage>
        <taxon>Bacteria</taxon>
        <taxon>Bacillati</taxon>
        <taxon>Bacillota</taxon>
        <taxon>Clostridia</taxon>
        <taxon>Eubacteriales</taxon>
        <taxon>Clostridiaceae</taxon>
        <taxon>Anoxynatronum</taxon>
    </lineage>
</organism>
<keyword evidence="5" id="KW-1185">Reference proteome</keyword>
<comment type="caution">
    <text evidence="4">The sequence shown here is derived from an EMBL/GenBank/DDBJ whole genome shotgun (WGS) entry which is preliminary data.</text>
</comment>
<keyword evidence="2 4" id="KW-0067">ATP-binding</keyword>
<keyword evidence="1" id="KW-0547">Nucleotide-binding</keyword>
<dbReference type="PROSITE" id="PS50893">
    <property type="entry name" value="ABC_TRANSPORTER_2"/>
    <property type="match status" value="1"/>
</dbReference>
<dbReference type="InterPro" id="IPR017871">
    <property type="entry name" value="ABC_transporter-like_CS"/>
</dbReference>
<dbReference type="Pfam" id="PF00005">
    <property type="entry name" value="ABC_tran"/>
    <property type="match status" value="1"/>
</dbReference>
<evidence type="ECO:0000313" key="4">
    <source>
        <dbReference type="EMBL" id="SMP63509.1"/>
    </source>
</evidence>
<name>A0AA45WXC9_9CLOT</name>
<dbReference type="InterPro" id="IPR003439">
    <property type="entry name" value="ABC_transporter-like_ATP-bd"/>
</dbReference>
<dbReference type="Proteomes" id="UP001158066">
    <property type="component" value="Unassembled WGS sequence"/>
</dbReference>
<feature type="domain" description="ABC transporter" evidence="3">
    <location>
        <begin position="3"/>
        <end position="233"/>
    </location>
</feature>
<sequence length="317" mass="35296">MLLELESLVKRYQDHLAVDHLNLKIKEGEIMGLLGPNGAGKTTTLNMITGLAKKDAGIIRIFGEELHLNSREVKGKIGVVPQEIAVFDDLTAEENVTFFGKLYGLRGSLLRERVKEALAFSGLTGHEKQFPKKYSGGMKRRLNIACAIVHQPRLLIMDEPTVGIDPQSRSHILESVRTLQQKGTTILYTSHYMEEVDDLCSRIAIMDQGRIIAQGTSEELKSMISSEERIDIILSEINYSLVDEMKRLPGVLECHLEGKKLTVLVQKDSGLIGKISQIIGRFDSEIRSLQVEKITLENVFLTLTGKSLRDSGTGEQP</sequence>
<dbReference type="Gene3D" id="3.40.50.300">
    <property type="entry name" value="P-loop containing nucleotide triphosphate hydrolases"/>
    <property type="match status" value="1"/>
</dbReference>
<protein>
    <submittedName>
        <fullName evidence="4">ABC-2 type transport system ATP-binding protein</fullName>
    </submittedName>
</protein>
<dbReference type="PROSITE" id="PS00211">
    <property type="entry name" value="ABC_TRANSPORTER_1"/>
    <property type="match status" value="1"/>
</dbReference>
<dbReference type="GO" id="GO:0016887">
    <property type="term" value="F:ATP hydrolysis activity"/>
    <property type="evidence" value="ECO:0007669"/>
    <property type="project" value="InterPro"/>
</dbReference>
<dbReference type="RefSeq" id="WP_283409958.1">
    <property type="nucleotide sequence ID" value="NZ_FXUF01000011.1"/>
</dbReference>
<dbReference type="GO" id="GO:0005524">
    <property type="term" value="F:ATP binding"/>
    <property type="evidence" value="ECO:0007669"/>
    <property type="project" value="UniProtKB-KW"/>
</dbReference>
<dbReference type="PANTHER" id="PTHR43582:SF2">
    <property type="entry name" value="LINEARMYCIN RESISTANCE ATP-BINDING PROTEIN LNRL"/>
    <property type="match status" value="1"/>
</dbReference>
<evidence type="ECO:0000313" key="5">
    <source>
        <dbReference type="Proteomes" id="UP001158066"/>
    </source>
</evidence>
<evidence type="ECO:0000256" key="1">
    <source>
        <dbReference type="ARBA" id="ARBA00022741"/>
    </source>
</evidence>
<evidence type="ECO:0000256" key="2">
    <source>
        <dbReference type="ARBA" id="ARBA00022840"/>
    </source>
</evidence>
<dbReference type="EMBL" id="FXUF01000011">
    <property type="protein sequence ID" value="SMP63509.1"/>
    <property type="molecule type" value="Genomic_DNA"/>
</dbReference>
<proteinExistence type="predicted"/>
<reference evidence="4" key="1">
    <citation type="submission" date="2017-05" db="EMBL/GenBank/DDBJ databases">
        <authorList>
            <person name="Varghese N."/>
            <person name="Submissions S."/>
        </authorList>
    </citation>
    <scope>NUCLEOTIDE SEQUENCE</scope>
    <source>
        <strain evidence="4">Su22</strain>
    </source>
</reference>
<dbReference type="AlphaFoldDB" id="A0AA45WXC9"/>
<accession>A0AA45WXC9</accession>
<dbReference type="SUPFAM" id="SSF52540">
    <property type="entry name" value="P-loop containing nucleoside triphosphate hydrolases"/>
    <property type="match status" value="1"/>
</dbReference>
<gene>
    <name evidence="4" type="ORF">SAMN06296020_11136</name>
</gene>
<dbReference type="InterPro" id="IPR027417">
    <property type="entry name" value="P-loop_NTPase"/>
</dbReference>